<evidence type="ECO:0000256" key="4">
    <source>
        <dbReference type="ARBA" id="ARBA00022679"/>
    </source>
</evidence>
<keyword evidence="7" id="KW-0812">Transmembrane</keyword>
<keyword evidence="7" id="KW-0472">Membrane</keyword>
<evidence type="ECO:0000313" key="9">
    <source>
        <dbReference type="EMBL" id="TQV88061.1"/>
    </source>
</evidence>
<dbReference type="PANTHER" id="PTHR43711:SF31">
    <property type="entry name" value="HISTIDINE KINASE"/>
    <property type="match status" value="1"/>
</dbReference>
<dbReference type="SUPFAM" id="SSF47384">
    <property type="entry name" value="Homodimeric domain of signal transducing histidine kinase"/>
    <property type="match status" value="1"/>
</dbReference>
<name>A0A545UF08_9GAMM</name>
<proteinExistence type="predicted"/>
<feature type="domain" description="Histidine kinase" evidence="8">
    <location>
        <begin position="48"/>
        <end position="160"/>
    </location>
</feature>
<keyword evidence="4" id="KW-0808">Transferase</keyword>
<sequence length="160" mass="18507">MKSKLFAESGLVFGLIATVWLVIMYHRLHIAKQILEASDQAKSRFMANVTHELRTPLNAILGYTQLYKRDLEMMNNYGQGIKAIDRSADHLLLMINDILEFSRANEENLTLHPVEVDLHSFLKTMIEMTQISTQIKNLPFAYNFDKDLPSIVKIDDKRLR</sequence>
<dbReference type="SMART" id="SM00388">
    <property type="entry name" value="HisKA"/>
    <property type="match status" value="1"/>
</dbReference>
<comment type="catalytic activity">
    <reaction evidence="1">
        <text>ATP + protein L-histidine = ADP + protein N-phospho-L-histidine.</text>
        <dbReference type="EC" id="2.7.13.3"/>
    </reaction>
</comment>
<keyword evidence="10" id="KW-1185">Reference proteome</keyword>
<dbReference type="InterPro" id="IPR005467">
    <property type="entry name" value="His_kinase_dom"/>
</dbReference>
<keyword evidence="6" id="KW-0902">Two-component regulatory system</keyword>
<evidence type="ECO:0000256" key="6">
    <source>
        <dbReference type="ARBA" id="ARBA00023012"/>
    </source>
</evidence>
<reference evidence="9 10" key="1">
    <citation type="submission" date="2019-07" db="EMBL/GenBank/DDBJ databases">
        <title>Draft genome for Aliikangiella sp. M105.</title>
        <authorList>
            <person name="Wang G."/>
        </authorList>
    </citation>
    <scope>NUCLEOTIDE SEQUENCE [LARGE SCALE GENOMIC DNA]</scope>
    <source>
        <strain evidence="9 10">M105</strain>
    </source>
</reference>
<dbReference type="InterPro" id="IPR050736">
    <property type="entry name" value="Sensor_HK_Regulatory"/>
</dbReference>
<dbReference type="EMBL" id="VIKS01000005">
    <property type="protein sequence ID" value="TQV88061.1"/>
    <property type="molecule type" value="Genomic_DNA"/>
</dbReference>
<feature type="transmembrane region" description="Helical" evidence="7">
    <location>
        <begin position="6"/>
        <end position="25"/>
    </location>
</feature>
<keyword evidence="5" id="KW-0418">Kinase</keyword>
<evidence type="ECO:0000259" key="8">
    <source>
        <dbReference type="PROSITE" id="PS50109"/>
    </source>
</evidence>
<dbReference type="OrthoDB" id="7991996at2"/>
<keyword evidence="3" id="KW-0597">Phosphoprotein</keyword>
<dbReference type="Gene3D" id="1.10.287.130">
    <property type="match status" value="1"/>
</dbReference>
<dbReference type="CDD" id="cd00082">
    <property type="entry name" value="HisKA"/>
    <property type="match status" value="1"/>
</dbReference>
<evidence type="ECO:0000313" key="10">
    <source>
        <dbReference type="Proteomes" id="UP000315439"/>
    </source>
</evidence>
<dbReference type="PROSITE" id="PS50109">
    <property type="entry name" value="HIS_KIN"/>
    <property type="match status" value="1"/>
</dbReference>
<dbReference type="GO" id="GO:0000155">
    <property type="term" value="F:phosphorelay sensor kinase activity"/>
    <property type="evidence" value="ECO:0007669"/>
    <property type="project" value="InterPro"/>
</dbReference>
<dbReference type="RefSeq" id="WP_142893302.1">
    <property type="nucleotide sequence ID" value="NZ_ML660163.1"/>
</dbReference>
<dbReference type="Pfam" id="PF00512">
    <property type="entry name" value="HisKA"/>
    <property type="match status" value="1"/>
</dbReference>
<evidence type="ECO:0000256" key="5">
    <source>
        <dbReference type="ARBA" id="ARBA00022777"/>
    </source>
</evidence>
<evidence type="ECO:0000256" key="3">
    <source>
        <dbReference type="ARBA" id="ARBA00022553"/>
    </source>
</evidence>
<evidence type="ECO:0000256" key="7">
    <source>
        <dbReference type="SAM" id="Phobius"/>
    </source>
</evidence>
<dbReference type="AlphaFoldDB" id="A0A545UF08"/>
<dbReference type="PANTHER" id="PTHR43711">
    <property type="entry name" value="TWO-COMPONENT HISTIDINE KINASE"/>
    <property type="match status" value="1"/>
</dbReference>
<evidence type="ECO:0000256" key="1">
    <source>
        <dbReference type="ARBA" id="ARBA00000085"/>
    </source>
</evidence>
<protein>
    <recommendedName>
        <fullName evidence="2">histidine kinase</fullName>
        <ecNumber evidence="2">2.7.13.3</ecNumber>
    </recommendedName>
</protein>
<keyword evidence="7" id="KW-1133">Transmembrane helix</keyword>
<evidence type="ECO:0000256" key="2">
    <source>
        <dbReference type="ARBA" id="ARBA00012438"/>
    </source>
</evidence>
<organism evidence="9 10">
    <name type="scientific">Aliikangiella coralliicola</name>
    <dbReference type="NCBI Taxonomy" id="2592383"/>
    <lineage>
        <taxon>Bacteria</taxon>
        <taxon>Pseudomonadati</taxon>
        <taxon>Pseudomonadota</taxon>
        <taxon>Gammaproteobacteria</taxon>
        <taxon>Oceanospirillales</taxon>
        <taxon>Pleioneaceae</taxon>
        <taxon>Aliikangiella</taxon>
    </lineage>
</organism>
<dbReference type="Proteomes" id="UP000315439">
    <property type="component" value="Unassembled WGS sequence"/>
</dbReference>
<dbReference type="FunFam" id="1.10.287.130:FF:000001">
    <property type="entry name" value="Two-component sensor histidine kinase"/>
    <property type="match status" value="1"/>
</dbReference>
<dbReference type="InterPro" id="IPR003661">
    <property type="entry name" value="HisK_dim/P_dom"/>
</dbReference>
<gene>
    <name evidence="9" type="ORF">FLL46_09645</name>
</gene>
<dbReference type="InterPro" id="IPR036097">
    <property type="entry name" value="HisK_dim/P_sf"/>
</dbReference>
<dbReference type="EC" id="2.7.13.3" evidence="2"/>
<accession>A0A545UF08</accession>
<comment type="caution">
    <text evidence="9">The sequence shown here is derived from an EMBL/GenBank/DDBJ whole genome shotgun (WGS) entry which is preliminary data.</text>
</comment>